<keyword evidence="3" id="KW-0969">Cilium</keyword>
<feature type="transmembrane region" description="Helical" evidence="1">
    <location>
        <begin position="15"/>
        <end position="35"/>
    </location>
</feature>
<dbReference type="Pfam" id="PF08666">
    <property type="entry name" value="SAF"/>
    <property type="match status" value="1"/>
</dbReference>
<evidence type="ECO:0000313" key="4">
    <source>
        <dbReference type="Proteomes" id="UP000234641"/>
    </source>
</evidence>
<keyword evidence="1" id="KW-1133">Transmembrane helix</keyword>
<organism evidence="3 4">
    <name type="scientific">Brevibacterium linens ATCC 9172</name>
    <dbReference type="NCBI Taxonomy" id="1255617"/>
    <lineage>
        <taxon>Bacteria</taxon>
        <taxon>Bacillati</taxon>
        <taxon>Actinomycetota</taxon>
        <taxon>Actinomycetes</taxon>
        <taxon>Micrococcales</taxon>
        <taxon>Brevibacteriaceae</taxon>
        <taxon>Brevibacterium</taxon>
    </lineage>
</organism>
<dbReference type="EMBL" id="FXYY01000015">
    <property type="protein sequence ID" value="SMX89490.1"/>
    <property type="molecule type" value="Genomic_DNA"/>
</dbReference>
<evidence type="ECO:0000256" key="1">
    <source>
        <dbReference type="SAM" id="Phobius"/>
    </source>
</evidence>
<reference evidence="3 4" key="1">
    <citation type="submission" date="2017-03" db="EMBL/GenBank/DDBJ databases">
        <authorList>
            <person name="Afonso C.L."/>
            <person name="Miller P.J."/>
            <person name="Scott M.A."/>
            <person name="Spackman E."/>
            <person name="Goraichik I."/>
            <person name="Dimitrov K.M."/>
            <person name="Suarez D.L."/>
            <person name="Swayne D.E."/>
        </authorList>
    </citation>
    <scope>NUCLEOTIDE SEQUENCE [LARGE SCALE GENOMIC DNA]</scope>
    <source>
        <strain evidence="3 4">ATCC 9172</strain>
    </source>
</reference>
<feature type="domain" description="SAF" evidence="2">
    <location>
        <begin position="42"/>
        <end position="105"/>
    </location>
</feature>
<evidence type="ECO:0000313" key="3">
    <source>
        <dbReference type="EMBL" id="SMX89490.1"/>
    </source>
</evidence>
<proteinExistence type="predicted"/>
<sequence length="215" mass="21868">MELSKRIRRPRWTDARLLVGAMLVVLAVVGTYLLVTSANSTTRVWASAHALVPGETLSPADLTVAEVNLADLGEKYLSADAELPANTSVRSVVAAGELLAASAVAPLSELDGRVVAIDIAGSVPSVVDSGSLVDVWAQPEQNGLDDDGTPPEQIVDSAPVAHISRDVGSFGAGEGARIEVFVGSGDLPGVLAALDGRSVLSVVGAPSVPAEDGGQ</sequence>
<name>A0A2H1JPT5_BRELN</name>
<evidence type="ECO:0000259" key="2">
    <source>
        <dbReference type="SMART" id="SM00858"/>
    </source>
</evidence>
<dbReference type="AlphaFoldDB" id="A0A2H1JPT5"/>
<protein>
    <submittedName>
        <fullName evidence="3">Chaperone for flagella basal body P-ring formation</fullName>
    </submittedName>
</protein>
<dbReference type="CDD" id="cd11614">
    <property type="entry name" value="SAF_CpaB_FlgA_like"/>
    <property type="match status" value="1"/>
</dbReference>
<keyword evidence="3" id="KW-0966">Cell projection</keyword>
<keyword evidence="3" id="KW-0282">Flagellum</keyword>
<keyword evidence="1" id="KW-0472">Membrane</keyword>
<dbReference type="RefSeq" id="WP_145997954.1">
    <property type="nucleotide sequence ID" value="NZ_FXYY01000015.1"/>
</dbReference>
<dbReference type="Proteomes" id="UP000234641">
    <property type="component" value="Unassembled WGS sequence"/>
</dbReference>
<gene>
    <name evidence="3" type="ORF">BLIN9172_02379</name>
</gene>
<dbReference type="SMART" id="SM00858">
    <property type="entry name" value="SAF"/>
    <property type="match status" value="1"/>
</dbReference>
<dbReference type="InterPro" id="IPR013974">
    <property type="entry name" value="SAF"/>
</dbReference>
<accession>A0A2H1JPT5</accession>
<keyword evidence="1" id="KW-0812">Transmembrane</keyword>